<accession>A0A4V0BSL5</accession>
<name>A0A4V0BSL5_9STRE</name>
<protein>
    <submittedName>
        <fullName evidence="1">Membrane protein</fullName>
    </submittedName>
</protein>
<dbReference type="AlphaFoldDB" id="A0A4V0BSL5"/>
<proteinExistence type="predicted"/>
<dbReference type="OrthoDB" id="2234799at2"/>
<reference evidence="1 2" key="1">
    <citation type="submission" date="2019-05" db="EMBL/GenBank/DDBJ databases">
        <authorList>
            <consortium name="Pathogen Informatics"/>
        </authorList>
    </citation>
    <scope>NUCLEOTIDE SEQUENCE [LARGE SCALE GENOMIC DNA]</scope>
    <source>
        <strain evidence="1 2">NCTC5338</strain>
    </source>
</reference>
<sequence length="93" mass="10444">MGKSVHRGGFVTFSPAQNRIQAKIDTELLPEWKNTRMYKVEIQIPKGETLSIGKVAPQKISSSETVLKGGADPILLPQDWPLEWISDFRIVPK</sequence>
<evidence type="ECO:0000313" key="2">
    <source>
        <dbReference type="Proteomes" id="UP000307982"/>
    </source>
</evidence>
<organism evidence="1 2">
    <name type="scientific">Streptococcus australis</name>
    <dbReference type="NCBI Taxonomy" id="113107"/>
    <lineage>
        <taxon>Bacteria</taxon>
        <taxon>Bacillati</taxon>
        <taxon>Bacillota</taxon>
        <taxon>Bacilli</taxon>
        <taxon>Lactobacillales</taxon>
        <taxon>Streptococcaceae</taxon>
        <taxon>Streptococcus</taxon>
    </lineage>
</organism>
<dbReference type="EMBL" id="LR594040">
    <property type="protein sequence ID" value="VTS70916.1"/>
    <property type="molecule type" value="Genomic_DNA"/>
</dbReference>
<dbReference type="Proteomes" id="UP000307982">
    <property type="component" value="Chromosome"/>
</dbReference>
<evidence type="ECO:0000313" key="1">
    <source>
        <dbReference type="EMBL" id="VTS70916.1"/>
    </source>
</evidence>
<gene>
    <name evidence="1" type="ORF">NCTC5338_00947</name>
</gene>